<protein>
    <submittedName>
        <fullName evidence="1">Uncharacterized protein</fullName>
    </submittedName>
</protein>
<dbReference type="AlphaFoldDB" id="A0A0A8YS44"/>
<sequence length="24" mass="2695">MSCVVLRPCLFQLLAGFWPAEARS</sequence>
<dbReference type="EMBL" id="GBRH01268669">
    <property type="protein sequence ID" value="JAD29226.1"/>
    <property type="molecule type" value="Transcribed_RNA"/>
</dbReference>
<name>A0A0A8YS44_ARUDO</name>
<evidence type="ECO:0000313" key="1">
    <source>
        <dbReference type="EMBL" id="JAD29226.1"/>
    </source>
</evidence>
<organism evidence="1">
    <name type="scientific">Arundo donax</name>
    <name type="common">Giant reed</name>
    <name type="synonym">Donax arundinaceus</name>
    <dbReference type="NCBI Taxonomy" id="35708"/>
    <lineage>
        <taxon>Eukaryota</taxon>
        <taxon>Viridiplantae</taxon>
        <taxon>Streptophyta</taxon>
        <taxon>Embryophyta</taxon>
        <taxon>Tracheophyta</taxon>
        <taxon>Spermatophyta</taxon>
        <taxon>Magnoliopsida</taxon>
        <taxon>Liliopsida</taxon>
        <taxon>Poales</taxon>
        <taxon>Poaceae</taxon>
        <taxon>PACMAD clade</taxon>
        <taxon>Arundinoideae</taxon>
        <taxon>Arundineae</taxon>
        <taxon>Arundo</taxon>
    </lineage>
</organism>
<proteinExistence type="predicted"/>
<reference evidence="1" key="1">
    <citation type="submission" date="2014-09" db="EMBL/GenBank/DDBJ databases">
        <authorList>
            <person name="Magalhaes I.L.F."/>
            <person name="Oliveira U."/>
            <person name="Santos F.R."/>
            <person name="Vidigal T.H.D.A."/>
            <person name="Brescovit A.D."/>
            <person name="Santos A.J."/>
        </authorList>
    </citation>
    <scope>NUCLEOTIDE SEQUENCE</scope>
    <source>
        <tissue evidence="1">Shoot tissue taken approximately 20 cm above the soil surface</tissue>
    </source>
</reference>
<reference evidence="1" key="2">
    <citation type="journal article" date="2015" name="Data Brief">
        <title>Shoot transcriptome of the giant reed, Arundo donax.</title>
        <authorList>
            <person name="Barrero R.A."/>
            <person name="Guerrero F.D."/>
            <person name="Moolhuijzen P."/>
            <person name="Goolsby J.A."/>
            <person name="Tidwell J."/>
            <person name="Bellgard S.E."/>
            <person name="Bellgard M.I."/>
        </authorList>
    </citation>
    <scope>NUCLEOTIDE SEQUENCE</scope>
    <source>
        <tissue evidence="1">Shoot tissue taken approximately 20 cm above the soil surface</tissue>
    </source>
</reference>
<accession>A0A0A8YS44</accession>